<evidence type="ECO:0000313" key="4">
    <source>
        <dbReference type="Proteomes" id="UP000659438"/>
    </source>
</evidence>
<sequence length="307" mass="33635">MKRQFYIALFLLLTAGCATHELETSTVHELPGQTVDSHGAGVQGAGTGPEIAAYLTEAYNNVLPMCRNNPSAPSFLCTGVTLRATQHSTQFHFWNPNPTSTGVSFSWLRKDAKFGKLVFGYNNGFILYPEFFKPTGKISLAVLCFFPVDGATDHRPDEGCGQYPNRPNSRPCQSQGITTAAQYIAHFNANAGMYGALCGFDVRDELNEQGARAFTEGVKALGQLPASAFPVQNEFRIKKWAQNLGQTLPIEAVFYIDNTGKVGAQYDQRDFKTQTGIWIPMIKITLPQTAANDAKFEFIPADQAISS</sequence>
<dbReference type="PROSITE" id="PS51257">
    <property type="entry name" value="PROKAR_LIPOPROTEIN"/>
    <property type="match status" value="1"/>
</dbReference>
<dbReference type="EMBL" id="JABWQX020000001">
    <property type="protein sequence ID" value="MBV4550249.1"/>
    <property type="molecule type" value="Genomic_DNA"/>
</dbReference>
<feature type="signal peptide" evidence="1">
    <location>
        <begin position="1"/>
        <end position="20"/>
    </location>
</feature>
<dbReference type="Proteomes" id="UP000659438">
    <property type="component" value="Unassembled WGS sequence"/>
</dbReference>
<organism evidence="2">
    <name type="scientific">Pseudomonas marvdashtae</name>
    <dbReference type="NCBI Taxonomy" id="2745500"/>
    <lineage>
        <taxon>Bacteria</taxon>
        <taxon>Pseudomonadati</taxon>
        <taxon>Pseudomonadota</taxon>
        <taxon>Gammaproteobacteria</taxon>
        <taxon>Pseudomonadales</taxon>
        <taxon>Pseudomonadaceae</taxon>
        <taxon>Pseudomonas</taxon>
    </lineage>
</organism>
<feature type="chain" id="PRO_5044695831" description="Halovibrin HvnA" evidence="1">
    <location>
        <begin position="21"/>
        <end position="307"/>
    </location>
</feature>
<reference evidence="2 4" key="1">
    <citation type="journal article" date="2020" name="Microorganisms">
        <title>Reliable Identification of Environmental Pseudomonas Isolates Using the rpoD Gene.</title>
        <authorList>
            <consortium name="The Broad Institute Genome Sequencing Platform"/>
            <person name="Girard L."/>
            <person name="Lood C."/>
            <person name="Rokni-Zadeh H."/>
            <person name="van Noort V."/>
            <person name="Lavigne R."/>
            <person name="De Mot R."/>
        </authorList>
    </citation>
    <scope>NUCLEOTIDE SEQUENCE</scope>
    <source>
        <strain evidence="2 4">SWRI102</strain>
    </source>
</reference>
<proteinExistence type="predicted"/>
<reference evidence="2" key="2">
    <citation type="submission" date="2020-07" db="EMBL/GenBank/DDBJ databases">
        <authorList>
            <person name="Lood C."/>
            <person name="Girard L."/>
        </authorList>
    </citation>
    <scope>NUCLEOTIDE SEQUENCE</scope>
    <source>
        <strain evidence="2">SWRI102</strain>
    </source>
</reference>
<dbReference type="RefSeq" id="WP_186643909.1">
    <property type="nucleotide sequence ID" value="NZ_JABWQX020000001.1"/>
</dbReference>
<accession>A0A923FT43</accession>
<evidence type="ECO:0008006" key="5">
    <source>
        <dbReference type="Google" id="ProtNLM"/>
    </source>
</evidence>
<name>A0A923FT43_9PSED</name>
<reference evidence="3" key="3">
    <citation type="submission" date="2021-06" db="EMBL/GenBank/DDBJ databases">
        <title>Updating the genus Pseudomonas: Description of 43 new species and partition of the Pseudomonas putida group.</title>
        <authorList>
            <person name="Girard L."/>
            <person name="Lood C."/>
            <person name="Vandamme P."/>
            <person name="Rokni-Zadeh H."/>
            <person name="Van Noort V."/>
            <person name="Hofte M."/>
            <person name="Lavigne R."/>
            <person name="De Mot R."/>
        </authorList>
    </citation>
    <scope>NUCLEOTIDE SEQUENCE</scope>
    <source>
        <strain evidence="3">SWRI102</strain>
    </source>
</reference>
<evidence type="ECO:0000256" key="1">
    <source>
        <dbReference type="SAM" id="SignalP"/>
    </source>
</evidence>
<comment type="caution">
    <text evidence="2">The sequence shown here is derived from an EMBL/GenBank/DDBJ whole genome shotgun (WGS) entry which is preliminary data.</text>
</comment>
<evidence type="ECO:0000313" key="3">
    <source>
        <dbReference type="EMBL" id="MBV4550249.1"/>
    </source>
</evidence>
<gene>
    <name evidence="3" type="ORF">HU742_003735</name>
    <name evidence="2" type="ORF">HU742_16445</name>
</gene>
<keyword evidence="4" id="KW-1185">Reference proteome</keyword>
<dbReference type="EMBL" id="JABWQX010000005">
    <property type="protein sequence ID" value="MBC3396806.1"/>
    <property type="molecule type" value="Genomic_DNA"/>
</dbReference>
<protein>
    <recommendedName>
        <fullName evidence="5">Halovibrin HvnA</fullName>
    </recommendedName>
</protein>
<keyword evidence="1" id="KW-0732">Signal</keyword>
<evidence type="ECO:0000313" key="2">
    <source>
        <dbReference type="EMBL" id="MBC3396806.1"/>
    </source>
</evidence>
<dbReference type="AlphaFoldDB" id="A0A923FT43"/>